<name>A0A919U6V2_9CELL</name>
<dbReference type="EMBL" id="BONO01000022">
    <property type="protein sequence ID" value="GIG37389.1"/>
    <property type="molecule type" value="Genomic_DNA"/>
</dbReference>
<dbReference type="Gene3D" id="3.40.50.1000">
    <property type="entry name" value="HAD superfamily/HAD-like"/>
    <property type="match status" value="1"/>
</dbReference>
<dbReference type="Gene3D" id="1.20.120.1600">
    <property type="match status" value="1"/>
</dbReference>
<sequence length="250" mass="26681">MTLGVPGEGRAVDGVLFDVDDTLVDTHGAFAQALAAVSREWLPGLDPERDGEVLDHWRADAEGRYRRYTRGEATYREQRMGRANDLHAVFGGPVLDDEAYDRWNALFEERFTGAWAAHADAAGVVRRLLDAGIKVGALTNAATEYQVRKLTRAGLAADVPLLVGVDTLGFGKPDPRVFAEACRRLGTSPGRTAYVGDELDVDARAAAAAGLRGVWLARPGLVAKHANAAQALPTDVVIGSLDELPGVLGL</sequence>
<dbReference type="InterPro" id="IPR006439">
    <property type="entry name" value="HAD-SF_hydro_IA"/>
</dbReference>
<dbReference type="SUPFAM" id="SSF56784">
    <property type="entry name" value="HAD-like"/>
    <property type="match status" value="1"/>
</dbReference>
<evidence type="ECO:0000256" key="3">
    <source>
        <dbReference type="ARBA" id="ARBA00022842"/>
    </source>
</evidence>
<dbReference type="InterPro" id="IPR036412">
    <property type="entry name" value="HAD-like_sf"/>
</dbReference>
<keyword evidence="5" id="KW-1185">Reference proteome</keyword>
<dbReference type="SFLD" id="SFLDS00003">
    <property type="entry name" value="Haloacid_Dehalogenase"/>
    <property type="match status" value="1"/>
</dbReference>
<evidence type="ECO:0000313" key="5">
    <source>
        <dbReference type="Proteomes" id="UP000642125"/>
    </source>
</evidence>
<dbReference type="PANTHER" id="PTHR46470">
    <property type="entry name" value="N-ACYLNEURAMINATE-9-PHOSPHATASE"/>
    <property type="match status" value="1"/>
</dbReference>
<keyword evidence="2" id="KW-0378">Hydrolase</keyword>
<dbReference type="SFLD" id="SFLDG01129">
    <property type="entry name" value="C1.5:_HAD__Beta-PGM__Phosphata"/>
    <property type="match status" value="1"/>
</dbReference>
<organism evidence="4 5">
    <name type="scientific">Cellulomonas pakistanensis</name>
    <dbReference type="NCBI Taxonomy" id="992287"/>
    <lineage>
        <taxon>Bacteria</taxon>
        <taxon>Bacillati</taxon>
        <taxon>Actinomycetota</taxon>
        <taxon>Actinomycetes</taxon>
        <taxon>Micrococcales</taxon>
        <taxon>Cellulomonadaceae</taxon>
        <taxon>Cellulomonas</taxon>
    </lineage>
</organism>
<comment type="cofactor">
    <cofactor evidence="1">
        <name>Mg(2+)</name>
        <dbReference type="ChEBI" id="CHEBI:18420"/>
    </cofactor>
</comment>
<keyword evidence="3" id="KW-0460">Magnesium</keyword>
<dbReference type="Pfam" id="PF00702">
    <property type="entry name" value="Hydrolase"/>
    <property type="match status" value="1"/>
</dbReference>
<dbReference type="NCBIfam" id="TIGR01549">
    <property type="entry name" value="HAD-SF-IA-v1"/>
    <property type="match status" value="1"/>
</dbReference>
<evidence type="ECO:0000256" key="1">
    <source>
        <dbReference type="ARBA" id="ARBA00001946"/>
    </source>
</evidence>
<dbReference type="GO" id="GO:0016787">
    <property type="term" value="F:hydrolase activity"/>
    <property type="evidence" value="ECO:0007669"/>
    <property type="project" value="UniProtKB-KW"/>
</dbReference>
<dbReference type="RefSeq" id="WP_203669381.1">
    <property type="nucleotide sequence ID" value="NZ_BONO01000022.1"/>
</dbReference>
<comment type="caution">
    <text evidence="4">The sequence shown here is derived from an EMBL/GenBank/DDBJ whole genome shotgun (WGS) entry which is preliminary data.</text>
</comment>
<dbReference type="Proteomes" id="UP000642125">
    <property type="component" value="Unassembled WGS sequence"/>
</dbReference>
<evidence type="ECO:0000313" key="4">
    <source>
        <dbReference type="EMBL" id="GIG37389.1"/>
    </source>
</evidence>
<protein>
    <submittedName>
        <fullName evidence="4">Haloacid dehalogenase</fullName>
    </submittedName>
</protein>
<accession>A0A919U6V2</accession>
<dbReference type="PRINTS" id="PR00413">
    <property type="entry name" value="HADHALOGNASE"/>
</dbReference>
<gene>
    <name evidence="4" type="ORF">Cpa01nite_27700</name>
</gene>
<evidence type="ECO:0000256" key="2">
    <source>
        <dbReference type="ARBA" id="ARBA00022801"/>
    </source>
</evidence>
<dbReference type="AlphaFoldDB" id="A0A919U6V2"/>
<proteinExistence type="predicted"/>
<reference evidence="4" key="1">
    <citation type="submission" date="2021-01" db="EMBL/GenBank/DDBJ databases">
        <title>Whole genome shotgun sequence of Cellulomonas pakistanensis NBRC 110800.</title>
        <authorList>
            <person name="Komaki H."/>
            <person name="Tamura T."/>
        </authorList>
    </citation>
    <scope>NUCLEOTIDE SEQUENCE</scope>
    <source>
        <strain evidence="4">NBRC 110800</strain>
    </source>
</reference>
<dbReference type="InterPro" id="IPR051400">
    <property type="entry name" value="HAD-like_hydrolase"/>
</dbReference>
<dbReference type="PANTHER" id="PTHR46470:SF4">
    <property type="entry name" value="5-AMINO-6-(5-PHOSPHO-D-RIBITYLAMINO)URACIL PHOSPHATASE YIGB"/>
    <property type="match status" value="1"/>
</dbReference>
<dbReference type="GO" id="GO:0044281">
    <property type="term" value="P:small molecule metabolic process"/>
    <property type="evidence" value="ECO:0007669"/>
    <property type="project" value="UniProtKB-ARBA"/>
</dbReference>
<dbReference type="InterPro" id="IPR023214">
    <property type="entry name" value="HAD_sf"/>
</dbReference>